<evidence type="ECO:0000256" key="5">
    <source>
        <dbReference type="SAM" id="Phobius"/>
    </source>
</evidence>
<accession>A0A7S3HVQ1</accession>
<proteinExistence type="predicted"/>
<feature type="transmembrane region" description="Helical" evidence="5">
    <location>
        <begin position="6"/>
        <end position="27"/>
    </location>
</feature>
<feature type="transmembrane region" description="Helical" evidence="5">
    <location>
        <begin position="125"/>
        <end position="145"/>
    </location>
</feature>
<dbReference type="SUPFAM" id="SSF103473">
    <property type="entry name" value="MFS general substrate transporter"/>
    <property type="match status" value="1"/>
</dbReference>
<feature type="transmembrane region" description="Helical" evidence="5">
    <location>
        <begin position="302"/>
        <end position="320"/>
    </location>
</feature>
<evidence type="ECO:0000256" key="4">
    <source>
        <dbReference type="ARBA" id="ARBA00023136"/>
    </source>
</evidence>
<keyword evidence="4 5" id="KW-0472">Membrane</keyword>
<dbReference type="Pfam" id="PF07690">
    <property type="entry name" value="MFS_1"/>
    <property type="match status" value="1"/>
</dbReference>
<feature type="transmembrane region" description="Helical" evidence="5">
    <location>
        <begin position="97"/>
        <end position="119"/>
    </location>
</feature>
<dbReference type="PANTHER" id="PTHR24064">
    <property type="entry name" value="SOLUTE CARRIER FAMILY 22 MEMBER"/>
    <property type="match status" value="1"/>
</dbReference>
<feature type="transmembrane region" description="Helical" evidence="5">
    <location>
        <begin position="386"/>
        <end position="405"/>
    </location>
</feature>
<evidence type="ECO:0000256" key="3">
    <source>
        <dbReference type="ARBA" id="ARBA00022989"/>
    </source>
</evidence>
<dbReference type="Gene3D" id="1.20.1250.20">
    <property type="entry name" value="MFS general substrate transporter like domains"/>
    <property type="match status" value="1"/>
</dbReference>
<feature type="transmembrane region" description="Helical" evidence="5">
    <location>
        <begin position="39"/>
        <end position="61"/>
    </location>
</feature>
<sequence length="419" mass="46458">MQCASKAEFGLMGTLIFSGWASTAFLIPWSSDLYGRKPILLINIAVQLAFLIVMIFTKSYWVMCTCLFFIGMCSSARWSTSYVYLMEFLTESNIKKVGPFVNASAALAFVIGASILQFLTKQTVVIEYIALAITLITLLLVAFFLPESPKWLVNKGRKEEAAQAYAYIARINRRPQVAASVLSWKFSQQTVPEESVPTALTDDFRPAIQQTGDDDDDFRRATKIKVFKGKLSELWHYRTLRWNLLILVFCWSACSMGFYVLAYVLKYLNGSIFLNAYSSSFGEILGKLSTVFLLRCISIKRVFLLAFGVSSVGMMLLILCGDNDELVPWILGFARIGFSQAFVAAYLGAILYYPTILASSAIGVCVTISKSATILAPIIAEVDAPINLIILLVIAVSACVVSQCMDTEKYEKDSAEKAN</sequence>
<organism evidence="6">
    <name type="scientific">Favella ehrenbergii</name>
    <dbReference type="NCBI Taxonomy" id="182087"/>
    <lineage>
        <taxon>Eukaryota</taxon>
        <taxon>Sar</taxon>
        <taxon>Alveolata</taxon>
        <taxon>Ciliophora</taxon>
        <taxon>Intramacronucleata</taxon>
        <taxon>Spirotrichea</taxon>
        <taxon>Choreotrichia</taxon>
        <taxon>Tintinnida</taxon>
        <taxon>Xystonellidae</taxon>
        <taxon>Favella</taxon>
    </lineage>
</organism>
<feature type="transmembrane region" description="Helical" evidence="5">
    <location>
        <begin position="244"/>
        <end position="265"/>
    </location>
</feature>
<evidence type="ECO:0000256" key="1">
    <source>
        <dbReference type="ARBA" id="ARBA00004141"/>
    </source>
</evidence>
<comment type="subcellular location">
    <subcellularLocation>
        <location evidence="1">Membrane</location>
        <topology evidence="1">Multi-pass membrane protein</topology>
    </subcellularLocation>
</comment>
<dbReference type="AlphaFoldDB" id="A0A7S3HVQ1"/>
<dbReference type="EMBL" id="HBIE01004855">
    <property type="protein sequence ID" value="CAE0306606.1"/>
    <property type="molecule type" value="Transcribed_RNA"/>
</dbReference>
<protein>
    <recommendedName>
        <fullName evidence="7">Major facilitator superfamily (MFS) profile domain-containing protein</fullName>
    </recommendedName>
</protein>
<keyword evidence="3 5" id="KW-1133">Transmembrane helix</keyword>
<dbReference type="GO" id="GO:0016020">
    <property type="term" value="C:membrane"/>
    <property type="evidence" value="ECO:0007669"/>
    <property type="project" value="UniProtKB-SubCell"/>
</dbReference>
<reference evidence="6" key="1">
    <citation type="submission" date="2021-01" db="EMBL/GenBank/DDBJ databases">
        <authorList>
            <person name="Corre E."/>
            <person name="Pelletier E."/>
            <person name="Niang G."/>
            <person name="Scheremetjew M."/>
            <person name="Finn R."/>
            <person name="Kale V."/>
            <person name="Holt S."/>
            <person name="Cochrane G."/>
            <person name="Meng A."/>
            <person name="Brown T."/>
            <person name="Cohen L."/>
        </authorList>
    </citation>
    <scope>NUCLEOTIDE SEQUENCE</scope>
    <source>
        <strain evidence="6">Fehren 1</strain>
    </source>
</reference>
<gene>
    <name evidence="6" type="ORF">FEHR0123_LOCUS1512</name>
</gene>
<evidence type="ECO:0000256" key="2">
    <source>
        <dbReference type="ARBA" id="ARBA00022692"/>
    </source>
</evidence>
<evidence type="ECO:0000313" key="6">
    <source>
        <dbReference type="EMBL" id="CAE0306606.1"/>
    </source>
</evidence>
<dbReference type="InterPro" id="IPR011701">
    <property type="entry name" value="MFS"/>
</dbReference>
<keyword evidence="2 5" id="KW-0812">Transmembrane</keyword>
<evidence type="ECO:0008006" key="7">
    <source>
        <dbReference type="Google" id="ProtNLM"/>
    </source>
</evidence>
<name>A0A7S3HVQ1_9SPIT</name>
<dbReference type="InterPro" id="IPR036259">
    <property type="entry name" value="MFS_trans_sf"/>
</dbReference>
<dbReference type="GO" id="GO:0022857">
    <property type="term" value="F:transmembrane transporter activity"/>
    <property type="evidence" value="ECO:0007669"/>
    <property type="project" value="InterPro"/>
</dbReference>